<organism evidence="1 2">
    <name type="scientific">Corynebacterium glaucum</name>
    <dbReference type="NCBI Taxonomy" id="187491"/>
    <lineage>
        <taxon>Bacteria</taxon>
        <taxon>Bacillati</taxon>
        <taxon>Actinomycetota</taxon>
        <taxon>Actinomycetes</taxon>
        <taxon>Mycobacteriales</taxon>
        <taxon>Corynebacteriaceae</taxon>
        <taxon>Corynebacterium</taxon>
    </lineage>
</organism>
<name>A0A1Q2HTB9_9CORY</name>
<dbReference type="EMBL" id="CP019688">
    <property type="protein sequence ID" value="AQQ14072.1"/>
    <property type="molecule type" value="Genomic_DNA"/>
</dbReference>
<evidence type="ECO:0000313" key="1">
    <source>
        <dbReference type="EMBL" id="AQQ14072.1"/>
    </source>
</evidence>
<dbReference type="Proteomes" id="UP000217209">
    <property type="component" value="Chromosome"/>
</dbReference>
<protein>
    <submittedName>
        <fullName evidence="1">Abi-like protein</fullName>
    </submittedName>
</protein>
<reference evidence="1 2" key="1">
    <citation type="submission" date="2016-12" db="EMBL/GenBank/DDBJ databases">
        <authorList>
            <person name="Song W.-J."/>
            <person name="Kurnit D.M."/>
        </authorList>
    </citation>
    <scope>NUCLEOTIDE SEQUENCE [LARGE SCALE GENOMIC DNA]</scope>
    <source>
        <strain evidence="1 2">DSM 30827</strain>
    </source>
</reference>
<keyword evidence="2" id="KW-1185">Reference proteome</keyword>
<accession>A0A1Q2HTB9</accession>
<dbReference type="KEGG" id="cgv:CGLAU_00345"/>
<dbReference type="AlphaFoldDB" id="A0A1Q2HTB9"/>
<evidence type="ECO:0000313" key="2">
    <source>
        <dbReference type="Proteomes" id="UP000217209"/>
    </source>
</evidence>
<gene>
    <name evidence="1" type="ORF">CGLAU_00345</name>
</gene>
<sequence length="94" mass="10577">MATFLRNAPNGTADEALKLYIWDRELAAAFLADLAILEIALREGLHRAATEKWGCIGMKRCPWITDRKKDWRKLGVGCLRTYGKIAVGVIFQVV</sequence>
<proteinExistence type="predicted"/>